<dbReference type="AlphaFoldDB" id="A0A0F9T4P7"/>
<gene>
    <name evidence="1" type="ORF">LCGC14_0772540</name>
</gene>
<organism evidence="1">
    <name type="scientific">marine sediment metagenome</name>
    <dbReference type="NCBI Taxonomy" id="412755"/>
    <lineage>
        <taxon>unclassified sequences</taxon>
        <taxon>metagenomes</taxon>
        <taxon>ecological metagenomes</taxon>
    </lineage>
</organism>
<accession>A0A0F9T4P7</accession>
<evidence type="ECO:0008006" key="2">
    <source>
        <dbReference type="Google" id="ProtNLM"/>
    </source>
</evidence>
<proteinExistence type="predicted"/>
<dbReference type="EMBL" id="LAZR01001958">
    <property type="protein sequence ID" value="KKN36548.1"/>
    <property type="molecule type" value="Genomic_DNA"/>
</dbReference>
<name>A0A0F9T4P7_9ZZZZ</name>
<evidence type="ECO:0000313" key="1">
    <source>
        <dbReference type="EMBL" id="KKN36548.1"/>
    </source>
</evidence>
<protein>
    <recommendedName>
        <fullName evidence="2">Carboxynorspermidine decarboxylase</fullName>
    </recommendedName>
</protein>
<sequence>MQFTDFGKLDLSRLPSPCFVVDEVAVERNLSILHNIAQASGAKVLGALKAFSMWSLADLTASI</sequence>
<comment type="caution">
    <text evidence="1">The sequence shown here is derived from an EMBL/GenBank/DDBJ whole genome shotgun (WGS) entry which is preliminary data.</text>
</comment>
<reference evidence="1" key="1">
    <citation type="journal article" date="2015" name="Nature">
        <title>Complex archaea that bridge the gap between prokaryotes and eukaryotes.</title>
        <authorList>
            <person name="Spang A."/>
            <person name="Saw J.H."/>
            <person name="Jorgensen S.L."/>
            <person name="Zaremba-Niedzwiedzka K."/>
            <person name="Martijn J."/>
            <person name="Lind A.E."/>
            <person name="van Eijk R."/>
            <person name="Schleper C."/>
            <person name="Guy L."/>
            <person name="Ettema T.J."/>
        </authorList>
    </citation>
    <scope>NUCLEOTIDE SEQUENCE</scope>
</reference>